<proteinExistence type="predicted"/>
<protein>
    <submittedName>
        <fullName evidence="2">Uncharacterized protein</fullName>
    </submittedName>
</protein>
<comment type="caution">
    <text evidence="2">The sequence shown here is derived from an EMBL/GenBank/DDBJ whole genome shotgun (WGS) entry which is preliminary data.</text>
</comment>
<sequence length="119" mass="13958">MNDIVSETKKRVKDKKMLPGKRGNDEGTEKLIKDKEKDTQKGSRKQKLVKGMNRETKTDQRHEESCQGTEKLVKDEKKRPLRRILMKEMKTDQGKAVQLSPSVLKGVEYRAREMWRESK</sequence>
<keyword evidence="3" id="KW-1185">Reference proteome</keyword>
<evidence type="ECO:0000256" key="1">
    <source>
        <dbReference type="SAM" id="MobiDB-lite"/>
    </source>
</evidence>
<organism evidence="2 3">
    <name type="scientific">Caerostris extrusa</name>
    <name type="common">Bark spider</name>
    <name type="synonym">Caerostris bankana</name>
    <dbReference type="NCBI Taxonomy" id="172846"/>
    <lineage>
        <taxon>Eukaryota</taxon>
        <taxon>Metazoa</taxon>
        <taxon>Ecdysozoa</taxon>
        <taxon>Arthropoda</taxon>
        <taxon>Chelicerata</taxon>
        <taxon>Arachnida</taxon>
        <taxon>Araneae</taxon>
        <taxon>Araneomorphae</taxon>
        <taxon>Entelegynae</taxon>
        <taxon>Araneoidea</taxon>
        <taxon>Araneidae</taxon>
        <taxon>Caerostris</taxon>
    </lineage>
</organism>
<dbReference type="Proteomes" id="UP001054945">
    <property type="component" value="Unassembled WGS sequence"/>
</dbReference>
<accession>A0AAV4PUT1</accession>
<evidence type="ECO:0000313" key="3">
    <source>
        <dbReference type="Proteomes" id="UP001054945"/>
    </source>
</evidence>
<feature type="compositionally biased region" description="Basic and acidic residues" evidence="1">
    <location>
        <begin position="22"/>
        <end position="41"/>
    </location>
</feature>
<dbReference type="EMBL" id="BPLR01005072">
    <property type="protein sequence ID" value="GIX99626.1"/>
    <property type="molecule type" value="Genomic_DNA"/>
</dbReference>
<dbReference type="AlphaFoldDB" id="A0AAV4PUT1"/>
<evidence type="ECO:0000313" key="2">
    <source>
        <dbReference type="EMBL" id="GIX99626.1"/>
    </source>
</evidence>
<gene>
    <name evidence="2" type="ORF">CEXT_123031</name>
</gene>
<feature type="compositionally biased region" description="Basic and acidic residues" evidence="1">
    <location>
        <begin position="52"/>
        <end position="75"/>
    </location>
</feature>
<feature type="region of interest" description="Disordered" evidence="1">
    <location>
        <begin position="1"/>
        <end position="75"/>
    </location>
</feature>
<reference evidence="2 3" key="1">
    <citation type="submission" date="2021-06" db="EMBL/GenBank/DDBJ databases">
        <title>Caerostris extrusa draft genome.</title>
        <authorList>
            <person name="Kono N."/>
            <person name="Arakawa K."/>
        </authorList>
    </citation>
    <scope>NUCLEOTIDE SEQUENCE [LARGE SCALE GENOMIC DNA]</scope>
</reference>
<name>A0AAV4PUT1_CAEEX</name>